<dbReference type="HAMAP" id="MF_00265">
    <property type="entry name" value="VapC_Nob1"/>
    <property type="match status" value="1"/>
</dbReference>
<keyword evidence="4 6" id="KW-0378">Hydrolase</keyword>
<evidence type="ECO:0000256" key="4">
    <source>
        <dbReference type="ARBA" id="ARBA00022801"/>
    </source>
</evidence>
<comment type="caution">
    <text evidence="8">The sequence shown here is derived from an EMBL/GenBank/DDBJ whole genome shotgun (WGS) entry which is preliminary data.</text>
</comment>
<protein>
    <recommendedName>
        <fullName evidence="6">Ribonuclease VapC</fullName>
        <shortName evidence="6">RNase VapC</shortName>
        <ecNumber evidence="6">3.1.-.-</ecNumber>
    </recommendedName>
    <alternativeName>
        <fullName evidence="6">Toxin VapC</fullName>
    </alternativeName>
</protein>
<keyword evidence="1 6" id="KW-1277">Toxin-antitoxin system</keyword>
<dbReference type="GO" id="GO:0016787">
    <property type="term" value="F:hydrolase activity"/>
    <property type="evidence" value="ECO:0007669"/>
    <property type="project" value="UniProtKB-KW"/>
</dbReference>
<accession>A0A1R1SL80</accession>
<comment type="cofactor">
    <cofactor evidence="6">
        <name>Mg(2+)</name>
        <dbReference type="ChEBI" id="CHEBI:18420"/>
    </cofactor>
</comment>
<name>A0A1R1SL80_9ACTN</name>
<dbReference type="RefSeq" id="WP_065962411.1">
    <property type="nucleotide sequence ID" value="NZ_ASQP01000187.1"/>
</dbReference>
<evidence type="ECO:0000256" key="3">
    <source>
        <dbReference type="ARBA" id="ARBA00022723"/>
    </source>
</evidence>
<keyword evidence="9" id="KW-1185">Reference proteome</keyword>
<feature type="binding site" evidence="6">
    <location>
        <position position="5"/>
    </location>
    <ligand>
        <name>Mg(2+)</name>
        <dbReference type="ChEBI" id="CHEBI:18420"/>
    </ligand>
</feature>
<evidence type="ECO:0000256" key="2">
    <source>
        <dbReference type="ARBA" id="ARBA00022722"/>
    </source>
</evidence>
<dbReference type="CDD" id="cd09873">
    <property type="entry name" value="PIN_Pae0151-like"/>
    <property type="match status" value="1"/>
</dbReference>
<dbReference type="GO" id="GO:0090729">
    <property type="term" value="F:toxin activity"/>
    <property type="evidence" value="ECO:0007669"/>
    <property type="project" value="UniProtKB-KW"/>
</dbReference>
<keyword evidence="2 6" id="KW-0540">Nuclease</keyword>
<evidence type="ECO:0000313" key="9">
    <source>
        <dbReference type="Proteomes" id="UP000186168"/>
    </source>
</evidence>
<dbReference type="InterPro" id="IPR029060">
    <property type="entry name" value="PIN-like_dom_sf"/>
</dbReference>
<evidence type="ECO:0000256" key="6">
    <source>
        <dbReference type="HAMAP-Rule" id="MF_00265"/>
    </source>
</evidence>
<dbReference type="InterPro" id="IPR022907">
    <property type="entry name" value="VapC_family"/>
</dbReference>
<dbReference type="InterPro" id="IPR051619">
    <property type="entry name" value="TypeII_TA_RNase_PINc/VapC"/>
</dbReference>
<proteinExistence type="inferred from homology"/>
<comment type="function">
    <text evidence="6">Toxic component of a toxin-antitoxin (TA) system. An RNase.</text>
</comment>
<dbReference type="InterPro" id="IPR002716">
    <property type="entry name" value="PIN_dom"/>
</dbReference>
<dbReference type="PANTHER" id="PTHR35901:SF1">
    <property type="entry name" value="EXONUCLEASE VAPC9"/>
    <property type="match status" value="1"/>
</dbReference>
<dbReference type="EMBL" id="ASQP01000187">
    <property type="protein sequence ID" value="OMI39013.1"/>
    <property type="molecule type" value="Genomic_DNA"/>
</dbReference>
<evidence type="ECO:0000256" key="1">
    <source>
        <dbReference type="ARBA" id="ARBA00022649"/>
    </source>
</evidence>
<feature type="binding site" evidence="6">
    <location>
        <position position="100"/>
    </location>
    <ligand>
        <name>Mg(2+)</name>
        <dbReference type="ChEBI" id="CHEBI:18420"/>
    </ligand>
</feature>
<dbReference type="SUPFAM" id="SSF88723">
    <property type="entry name" value="PIN domain-like"/>
    <property type="match status" value="1"/>
</dbReference>
<dbReference type="EC" id="3.1.-.-" evidence="6"/>
<dbReference type="GO" id="GO:0004540">
    <property type="term" value="F:RNA nuclease activity"/>
    <property type="evidence" value="ECO:0007669"/>
    <property type="project" value="InterPro"/>
</dbReference>
<gene>
    <name evidence="6" type="primary">vapC</name>
    <name evidence="8" type="ORF">SPAR_12955</name>
</gene>
<feature type="domain" description="PIN" evidence="7">
    <location>
        <begin position="2"/>
        <end position="125"/>
    </location>
</feature>
<comment type="similarity">
    <text evidence="6">Belongs to the PINc/VapC protein family.</text>
</comment>
<dbReference type="Proteomes" id="UP000186168">
    <property type="component" value="Unassembled WGS sequence"/>
</dbReference>
<dbReference type="AlphaFoldDB" id="A0A1R1SL80"/>
<evidence type="ECO:0000256" key="5">
    <source>
        <dbReference type="ARBA" id="ARBA00022842"/>
    </source>
</evidence>
<keyword evidence="5 6" id="KW-0460">Magnesium</keyword>
<dbReference type="PANTHER" id="PTHR35901">
    <property type="entry name" value="RIBONUCLEASE VAPC3"/>
    <property type="match status" value="1"/>
</dbReference>
<reference evidence="8 9" key="1">
    <citation type="submission" date="2013-05" db="EMBL/GenBank/DDBJ databases">
        <title>Genome sequence of Streptomyces sparsogenes DSM 40356.</title>
        <authorList>
            <person name="Coyne S."/>
            <person name="Seebeck F.P."/>
        </authorList>
    </citation>
    <scope>NUCLEOTIDE SEQUENCE [LARGE SCALE GENOMIC DNA]</scope>
    <source>
        <strain evidence="8 9">DSM 40356</strain>
    </source>
</reference>
<evidence type="ECO:0000259" key="7">
    <source>
        <dbReference type="Pfam" id="PF01850"/>
    </source>
</evidence>
<dbReference type="Pfam" id="PF01850">
    <property type="entry name" value="PIN"/>
    <property type="match status" value="1"/>
</dbReference>
<dbReference type="Gene3D" id="3.40.50.1010">
    <property type="entry name" value="5'-nuclease"/>
    <property type="match status" value="1"/>
</dbReference>
<keyword evidence="6" id="KW-0800">Toxin</keyword>
<dbReference type="InterPro" id="IPR044153">
    <property type="entry name" value="PIN_Pae0151-like"/>
</dbReference>
<organism evidence="8 9">
    <name type="scientific">Streptomyces sparsogenes DSM 40356</name>
    <dbReference type="NCBI Taxonomy" id="1331668"/>
    <lineage>
        <taxon>Bacteria</taxon>
        <taxon>Bacillati</taxon>
        <taxon>Actinomycetota</taxon>
        <taxon>Actinomycetes</taxon>
        <taxon>Kitasatosporales</taxon>
        <taxon>Streptomycetaceae</taxon>
        <taxon>Streptomyces</taxon>
    </lineage>
</organism>
<dbReference type="STRING" id="67365.GCA_001704635_06426"/>
<evidence type="ECO:0000313" key="8">
    <source>
        <dbReference type="EMBL" id="OMI39013.1"/>
    </source>
</evidence>
<keyword evidence="3 6" id="KW-0479">Metal-binding</keyword>
<dbReference type="GeneID" id="96743968"/>
<dbReference type="GO" id="GO:0000287">
    <property type="term" value="F:magnesium ion binding"/>
    <property type="evidence" value="ECO:0007669"/>
    <property type="project" value="UniProtKB-UniRule"/>
</dbReference>
<sequence length="134" mass="14170">MIVIDCSALVHGLTDRGPRGDAVRAKIAAHGLAAPALLDFEVGSALFGMARGQRGGVPKLAAEDLDEALATYQALTIRRYDAMPFWPRVRELSANLSAYDAAYVALAEGLDVDFVTSDARIAKAGVARVTVDVL</sequence>